<keyword evidence="3 6" id="KW-0812">Transmembrane</keyword>
<gene>
    <name evidence="7" type="ORF">BKE38_10285</name>
</gene>
<name>A0A1V2H319_9PROT</name>
<keyword evidence="8" id="KW-1185">Reference proteome</keyword>
<evidence type="ECO:0000313" key="7">
    <source>
        <dbReference type="EMBL" id="ONG54427.1"/>
    </source>
</evidence>
<feature type="transmembrane region" description="Helical" evidence="6">
    <location>
        <begin position="45"/>
        <end position="69"/>
    </location>
</feature>
<comment type="caution">
    <text evidence="7">The sequence shown here is derived from an EMBL/GenBank/DDBJ whole genome shotgun (WGS) entry which is preliminary data.</text>
</comment>
<evidence type="ECO:0000256" key="1">
    <source>
        <dbReference type="ARBA" id="ARBA00004651"/>
    </source>
</evidence>
<dbReference type="Pfam" id="PF01810">
    <property type="entry name" value="LysE"/>
    <property type="match status" value="1"/>
</dbReference>
<protein>
    <recommendedName>
        <fullName evidence="9">Lysine transporter LysE</fullName>
    </recommendedName>
</protein>
<accession>A0A1V2H319</accession>
<feature type="transmembrane region" description="Helical" evidence="6">
    <location>
        <begin position="114"/>
        <end position="140"/>
    </location>
</feature>
<organism evidence="7 8">
    <name type="scientific">Teichococcus deserti</name>
    <dbReference type="NCBI Taxonomy" id="1817963"/>
    <lineage>
        <taxon>Bacteria</taxon>
        <taxon>Pseudomonadati</taxon>
        <taxon>Pseudomonadota</taxon>
        <taxon>Alphaproteobacteria</taxon>
        <taxon>Acetobacterales</taxon>
        <taxon>Roseomonadaceae</taxon>
        <taxon>Roseomonas</taxon>
    </lineage>
</organism>
<evidence type="ECO:0000313" key="8">
    <source>
        <dbReference type="Proteomes" id="UP000188879"/>
    </source>
</evidence>
<keyword evidence="4 6" id="KW-1133">Transmembrane helix</keyword>
<dbReference type="PANTHER" id="PTHR30086:SF20">
    <property type="entry name" value="ARGININE EXPORTER PROTEIN ARGO-RELATED"/>
    <property type="match status" value="1"/>
</dbReference>
<evidence type="ECO:0000256" key="6">
    <source>
        <dbReference type="SAM" id="Phobius"/>
    </source>
</evidence>
<dbReference type="RefSeq" id="WP_076957264.1">
    <property type="nucleotide sequence ID" value="NZ_MLCO01000084.1"/>
</dbReference>
<feature type="transmembrane region" description="Helical" evidence="6">
    <location>
        <begin position="152"/>
        <end position="174"/>
    </location>
</feature>
<evidence type="ECO:0000256" key="4">
    <source>
        <dbReference type="ARBA" id="ARBA00022989"/>
    </source>
</evidence>
<evidence type="ECO:0000256" key="2">
    <source>
        <dbReference type="ARBA" id="ARBA00022475"/>
    </source>
</evidence>
<dbReference type="PANTHER" id="PTHR30086">
    <property type="entry name" value="ARGININE EXPORTER PROTEIN ARGO"/>
    <property type="match status" value="1"/>
</dbReference>
<reference evidence="7 8" key="1">
    <citation type="submission" date="2016-10" db="EMBL/GenBank/DDBJ databases">
        <title>Draft Genome sequence of Roseomonas sp. strain M3.</title>
        <authorList>
            <person name="Subhash Y."/>
            <person name="Lee S."/>
        </authorList>
    </citation>
    <scope>NUCLEOTIDE SEQUENCE [LARGE SCALE GENOMIC DNA]</scope>
    <source>
        <strain evidence="7 8">M3</strain>
    </source>
</reference>
<dbReference type="EMBL" id="MLCO01000084">
    <property type="protein sequence ID" value="ONG54427.1"/>
    <property type="molecule type" value="Genomic_DNA"/>
</dbReference>
<comment type="subcellular location">
    <subcellularLocation>
        <location evidence="1">Cell membrane</location>
        <topology evidence="1">Multi-pass membrane protein</topology>
    </subcellularLocation>
</comment>
<sequence>MIDLQASGGELLRGAALGIAVAAPIGPTALLCIQRTLAGGPRAGMAAGYGAATVHTLYAAIAAIGLIALSQADTPLGRVLQLGSALFLLRLAWKALRSRPQLAPSGGAAQPWRAYAMGLAWTLSNPLTLVSFAALSPAILGQEMRPWQDLPLLAGGVALGSCLWWTLLAGVVGCLRSRLNAGRLRLANMATGAALGGFGLLVLASAAGLPLRAPAAPVIVAVAVPQAAASEFLPAAPPP</sequence>
<dbReference type="AlphaFoldDB" id="A0A1V2H319"/>
<evidence type="ECO:0000256" key="5">
    <source>
        <dbReference type="ARBA" id="ARBA00023136"/>
    </source>
</evidence>
<dbReference type="GO" id="GO:0005886">
    <property type="term" value="C:plasma membrane"/>
    <property type="evidence" value="ECO:0007669"/>
    <property type="project" value="UniProtKB-SubCell"/>
</dbReference>
<feature type="transmembrane region" description="Helical" evidence="6">
    <location>
        <begin position="12"/>
        <end position="33"/>
    </location>
</feature>
<proteinExistence type="predicted"/>
<dbReference type="GO" id="GO:0015171">
    <property type="term" value="F:amino acid transmembrane transporter activity"/>
    <property type="evidence" value="ECO:0007669"/>
    <property type="project" value="TreeGrafter"/>
</dbReference>
<evidence type="ECO:0008006" key="9">
    <source>
        <dbReference type="Google" id="ProtNLM"/>
    </source>
</evidence>
<dbReference type="InterPro" id="IPR001123">
    <property type="entry name" value="LeuE-type"/>
</dbReference>
<feature type="transmembrane region" description="Helical" evidence="6">
    <location>
        <begin position="75"/>
        <end position="93"/>
    </location>
</feature>
<keyword evidence="5 6" id="KW-0472">Membrane</keyword>
<dbReference type="Proteomes" id="UP000188879">
    <property type="component" value="Unassembled WGS sequence"/>
</dbReference>
<evidence type="ECO:0000256" key="3">
    <source>
        <dbReference type="ARBA" id="ARBA00022692"/>
    </source>
</evidence>
<keyword evidence="2" id="KW-1003">Cell membrane</keyword>
<feature type="transmembrane region" description="Helical" evidence="6">
    <location>
        <begin position="186"/>
        <end position="207"/>
    </location>
</feature>